<dbReference type="PANTHER" id="PTHR23055">
    <property type="entry name" value="CALCIUM BINDING PROTEINS"/>
    <property type="match status" value="1"/>
</dbReference>
<sequence>MSTLSCTLDSEWEEGDWPSARARPDSLEALVRATRFSRAELKRIYRSFKAHCPSGLVTEDSFRSIYSLFFPQGAVGSGTFGVPQNGNYWVHKYLSDTGTAIQVNTKWNTL</sequence>
<dbReference type="InterPro" id="IPR028846">
    <property type="entry name" value="Recoverin"/>
</dbReference>
<dbReference type="PANTHER" id="PTHR23055:SF167">
    <property type="entry name" value="EF-HAND DOMAIN-CONTAINING PROTEIN"/>
    <property type="match status" value="1"/>
</dbReference>
<dbReference type="OrthoDB" id="191686at2759"/>
<accession>A0A9P0HCF9</accession>
<dbReference type="Proteomes" id="UP001152798">
    <property type="component" value="Chromosome 4"/>
</dbReference>
<evidence type="ECO:0000313" key="2">
    <source>
        <dbReference type="EMBL" id="CAH1399451.1"/>
    </source>
</evidence>
<reference evidence="2" key="1">
    <citation type="submission" date="2022-01" db="EMBL/GenBank/DDBJ databases">
        <authorList>
            <person name="King R."/>
        </authorList>
    </citation>
    <scope>NUCLEOTIDE SEQUENCE</scope>
</reference>
<evidence type="ECO:0000313" key="3">
    <source>
        <dbReference type="Proteomes" id="UP001152798"/>
    </source>
</evidence>
<proteinExistence type="predicted"/>
<keyword evidence="3" id="KW-1185">Reference proteome</keyword>
<gene>
    <name evidence="2" type="ORF">NEZAVI_LOCUS8896</name>
</gene>
<dbReference type="InterPro" id="IPR011992">
    <property type="entry name" value="EF-hand-dom_pair"/>
</dbReference>
<dbReference type="GO" id="GO:0005509">
    <property type="term" value="F:calcium ion binding"/>
    <property type="evidence" value="ECO:0007669"/>
    <property type="project" value="InterPro"/>
</dbReference>
<protein>
    <submittedName>
        <fullName evidence="2">Uncharacterized protein</fullName>
    </submittedName>
</protein>
<feature type="non-terminal residue" evidence="2">
    <location>
        <position position="1"/>
    </location>
</feature>
<dbReference type="Gene3D" id="1.10.238.10">
    <property type="entry name" value="EF-hand"/>
    <property type="match status" value="1"/>
</dbReference>
<dbReference type="AlphaFoldDB" id="A0A9P0HCF9"/>
<evidence type="ECO:0000256" key="1">
    <source>
        <dbReference type="ARBA" id="ARBA00022737"/>
    </source>
</evidence>
<keyword evidence="1" id="KW-0677">Repeat</keyword>
<organism evidence="2 3">
    <name type="scientific">Nezara viridula</name>
    <name type="common">Southern green stink bug</name>
    <name type="synonym">Cimex viridulus</name>
    <dbReference type="NCBI Taxonomy" id="85310"/>
    <lineage>
        <taxon>Eukaryota</taxon>
        <taxon>Metazoa</taxon>
        <taxon>Ecdysozoa</taxon>
        <taxon>Arthropoda</taxon>
        <taxon>Hexapoda</taxon>
        <taxon>Insecta</taxon>
        <taxon>Pterygota</taxon>
        <taxon>Neoptera</taxon>
        <taxon>Paraneoptera</taxon>
        <taxon>Hemiptera</taxon>
        <taxon>Heteroptera</taxon>
        <taxon>Panheteroptera</taxon>
        <taxon>Pentatomomorpha</taxon>
        <taxon>Pentatomoidea</taxon>
        <taxon>Pentatomidae</taxon>
        <taxon>Pentatominae</taxon>
        <taxon>Nezara</taxon>
    </lineage>
</organism>
<dbReference type="EMBL" id="OV725080">
    <property type="protein sequence ID" value="CAH1399451.1"/>
    <property type="molecule type" value="Genomic_DNA"/>
</dbReference>
<dbReference type="SUPFAM" id="SSF47473">
    <property type="entry name" value="EF-hand"/>
    <property type="match status" value="1"/>
</dbReference>
<name>A0A9P0HCF9_NEZVI</name>
<feature type="non-terminal residue" evidence="2">
    <location>
        <position position="110"/>
    </location>
</feature>